<accession>A0A699HEY8</accession>
<evidence type="ECO:0000313" key="2">
    <source>
        <dbReference type="EMBL" id="GEX79662.1"/>
    </source>
</evidence>
<sequence>MFVDLEISTQTDGAQSSRVPVPLFEDPYKAIRQAYLVRTNVESKPFEDLVETETSESPYTVATPTCHVEELEGSGMSGARSMSSDSTAPLSPDHPLTHTTSVLVPSLCKTARMTMCVSHAMSFGISISIVEVAAMSDSTFRKRFRSFYDSSPSPTFPVRKRYRGMSCLILDNDSEGDDLGDEDDKEEVEESSYSDSESDDAEDTGPVTKDEEPAARGRGLFEVGKSSGFVRESERPERVLALRQPTLTTWIDPEDGIAYIDVLAYPPPTPPVQTPLLPEWSSSSLFISPGLSIVPSPISSPMISLTVPLPVASPSMAKAEGFLAELGAQVEMRGGLIRDHTVRLGELSPTLFERYDRDIWELFTRPVLALEAWAGHVDTRMVDMSRAGYDDHRLVYDMLLQQAALQRELQEMRGRVTALE</sequence>
<gene>
    <name evidence="2" type="ORF">Tci_351637</name>
</gene>
<feature type="region of interest" description="Disordered" evidence="1">
    <location>
        <begin position="171"/>
        <end position="218"/>
    </location>
</feature>
<name>A0A699HEY8_TANCI</name>
<feature type="region of interest" description="Disordered" evidence="1">
    <location>
        <begin position="75"/>
        <end position="96"/>
    </location>
</feature>
<dbReference type="AlphaFoldDB" id="A0A699HEY8"/>
<feature type="compositionally biased region" description="Low complexity" evidence="1">
    <location>
        <begin position="75"/>
        <end position="86"/>
    </location>
</feature>
<dbReference type="EMBL" id="BKCJ010130675">
    <property type="protein sequence ID" value="GEX79662.1"/>
    <property type="molecule type" value="Genomic_DNA"/>
</dbReference>
<organism evidence="2">
    <name type="scientific">Tanacetum cinerariifolium</name>
    <name type="common">Dalmatian daisy</name>
    <name type="synonym">Chrysanthemum cinerariifolium</name>
    <dbReference type="NCBI Taxonomy" id="118510"/>
    <lineage>
        <taxon>Eukaryota</taxon>
        <taxon>Viridiplantae</taxon>
        <taxon>Streptophyta</taxon>
        <taxon>Embryophyta</taxon>
        <taxon>Tracheophyta</taxon>
        <taxon>Spermatophyta</taxon>
        <taxon>Magnoliopsida</taxon>
        <taxon>eudicotyledons</taxon>
        <taxon>Gunneridae</taxon>
        <taxon>Pentapetalae</taxon>
        <taxon>asterids</taxon>
        <taxon>campanulids</taxon>
        <taxon>Asterales</taxon>
        <taxon>Asteraceae</taxon>
        <taxon>Asteroideae</taxon>
        <taxon>Anthemideae</taxon>
        <taxon>Anthemidinae</taxon>
        <taxon>Tanacetum</taxon>
    </lineage>
</organism>
<feature type="compositionally biased region" description="Acidic residues" evidence="1">
    <location>
        <begin position="172"/>
        <end position="203"/>
    </location>
</feature>
<protein>
    <submittedName>
        <fullName evidence="2">Uncharacterized protein</fullName>
    </submittedName>
</protein>
<evidence type="ECO:0000256" key="1">
    <source>
        <dbReference type="SAM" id="MobiDB-lite"/>
    </source>
</evidence>
<reference evidence="2" key="1">
    <citation type="journal article" date="2019" name="Sci. Rep.">
        <title>Draft genome of Tanacetum cinerariifolium, the natural source of mosquito coil.</title>
        <authorList>
            <person name="Yamashiro T."/>
            <person name="Shiraishi A."/>
            <person name="Satake H."/>
            <person name="Nakayama K."/>
        </authorList>
    </citation>
    <scope>NUCLEOTIDE SEQUENCE</scope>
</reference>
<proteinExistence type="predicted"/>
<comment type="caution">
    <text evidence="2">The sequence shown here is derived from an EMBL/GenBank/DDBJ whole genome shotgun (WGS) entry which is preliminary data.</text>
</comment>